<dbReference type="Proteomes" id="UP000240357">
    <property type="component" value="Unassembled WGS sequence"/>
</dbReference>
<protein>
    <submittedName>
        <fullName evidence="1">Uncharacterized protein</fullName>
    </submittedName>
</protein>
<dbReference type="EMBL" id="PYFT01000001">
    <property type="protein sequence ID" value="PSR53128.1"/>
    <property type="molecule type" value="Genomic_DNA"/>
</dbReference>
<comment type="caution">
    <text evidence="1">The sequence shown here is derived from an EMBL/GenBank/DDBJ whole genome shotgun (WGS) entry which is preliminary data.</text>
</comment>
<gene>
    <name evidence="1" type="ORF">AHMF7605_06090</name>
</gene>
<organism evidence="1 2">
    <name type="scientific">Adhaeribacter arboris</name>
    <dbReference type="NCBI Taxonomy" id="2072846"/>
    <lineage>
        <taxon>Bacteria</taxon>
        <taxon>Pseudomonadati</taxon>
        <taxon>Bacteroidota</taxon>
        <taxon>Cytophagia</taxon>
        <taxon>Cytophagales</taxon>
        <taxon>Hymenobacteraceae</taxon>
        <taxon>Adhaeribacter</taxon>
    </lineage>
</organism>
<dbReference type="AlphaFoldDB" id="A0A2T2YCG0"/>
<name>A0A2T2YCG0_9BACT</name>
<reference evidence="1 2" key="1">
    <citation type="submission" date="2018-03" db="EMBL/GenBank/DDBJ databases">
        <title>Adhaeribacter sp. HMF7605 Genome sequencing and assembly.</title>
        <authorList>
            <person name="Kang H."/>
            <person name="Kang J."/>
            <person name="Cha I."/>
            <person name="Kim H."/>
            <person name="Joh K."/>
        </authorList>
    </citation>
    <scope>NUCLEOTIDE SEQUENCE [LARGE SCALE GENOMIC DNA]</scope>
    <source>
        <strain evidence="1 2">HMF7605</strain>
    </source>
</reference>
<dbReference type="RefSeq" id="WP_106927446.1">
    <property type="nucleotide sequence ID" value="NZ_PYFT01000001.1"/>
</dbReference>
<proteinExistence type="predicted"/>
<sequence length="80" mass="9310">MVEGEENITLSVLQDESYSVIFLFYLFLGSCNGLSDMERKQVLEEKVLKIHDETRSKMDAAYQLRMNLQKAKSKINSKIY</sequence>
<keyword evidence="2" id="KW-1185">Reference proteome</keyword>
<dbReference type="OrthoDB" id="1436925at2"/>
<accession>A0A2T2YCG0</accession>
<evidence type="ECO:0000313" key="1">
    <source>
        <dbReference type="EMBL" id="PSR53128.1"/>
    </source>
</evidence>
<evidence type="ECO:0000313" key="2">
    <source>
        <dbReference type="Proteomes" id="UP000240357"/>
    </source>
</evidence>